<accession>A0A3B0PP46</accession>
<dbReference type="EMBL" id="LS991951">
    <property type="protein sequence ID" value="SYV97577.1"/>
    <property type="molecule type" value="Genomic_DNA"/>
</dbReference>
<dbReference type="AlphaFoldDB" id="A0A3B0PP46"/>
<keyword evidence="3" id="KW-1185">Reference proteome</keyword>
<name>A0A3B0PP46_9BACT</name>
<evidence type="ECO:0000313" key="2">
    <source>
        <dbReference type="EMBL" id="SYV97577.1"/>
    </source>
</evidence>
<evidence type="ECO:0000256" key="1">
    <source>
        <dbReference type="SAM" id="Phobius"/>
    </source>
</evidence>
<dbReference type="KEGG" id="medw:NCTC10132_00943"/>
<keyword evidence="1" id="KW-1133">Transmembrane helix</keyword>
<feature type="transmembrane region" description="Helical" evidence="1">
    <location>
        <begin position="6"/>
        <end position="26"/>
    </location>
</feature>
<proteinExistence type="predicted"/>
<gene>
    <name evidence="2" type="ORF">NCTC10132_00943</name>
</gene>
<keyword evidence="1" id="KW-0812">Transmembrane</keyword>
<keyword evidence="1" id="KW-0472">Membrane</keyword>
<reference evidence="3" key="1">
    <citation type="submission" date="2018-06" db="EMBL/GenBank/DDBJ databases">
        <authorList>
            <consortium name="Pathogen Informatics"/>
        </authorList>
    </citation>
    <scope>NUCLEOTIDE SEQUENCE [LARGE SCALE GENOMIC DNA]</scope>
    <source>
        <strain evidence="3">NCTC10132</strain>
    </source>
</reference>
<organism evidence="2 3">
    <name type="scientific">Mycoplasmopsis edwardii</name>
    <dbReference type="NCBI Taxonomy" id="53558"/>
    <lineage>
        <taxon>Bacteria</taxon>
        <taxon>Bacillati</taxon>
        <taxon>Mycoplasmatota</taxon>
        <taxon>Mycoplasmoidales</taxon>
        <taxon>Metamycoplasmataceae</taxon>
        <taxon>Mycoplasmopsis</taxon>
    </lineage>
</organism>
<sequence>MKFGSFVGSFGASGLVGFSGLVLFDAEALFSADKTTNGKDKGVANDNVLKILFHFLLIVFNLLYA</sequence>
<feature type="transmembrane region" description="Helical" evidence="1">
    <location>
        <begin position="47"/>
        <end position="64"/>
    </location>
</feature>
<protein>
    <submittedName>
        <fullName evidence="2">Uncharacterized protein</fullName>
    </submittedName>
</protein>
<evidence type="ECO:0000313" key="3">
    <source>
        <dbReference type="Proteomes" id="UP000257559"/>
    </source>
</evidence>
<dbReference type="Proteomes" id="UP000257559">
    <property type="component" value="Chromosome"/>
</dbReference>